<reference evidence="1 2" key="1">
    <citation type="submission" date="2018-10" db="EMBL/GenBank/DDBJ databases">
        <title>A high-quality apple genome assembly.</title>
        <authorList>
            <person name="Hu J."/>
        </authorList>
    </citation>
    <scope>NUCLEOTIDE SEQUENCE [LARGE SCALE GENOMIC DNA]</scope>
    <source>
        <strain evidence="2">cv. HFTH1</strain>
        <tissue evidence="1">Young leaf</tissue>
    </source>
</reference>
<dbReference type="PANTHER" id="PTHR48203">
    <property type="entry name" value="BNAC01G40110D PROTEIN"/>
    <property type="match status" value="1"/>
</dbReference>
<dbReference type="EMBL" id="RDQH01000336">
    <property type="protein sequence ID" value="RXH87220.1"/>
    <property type="molecule type" value="Genomic_DNA"/>
</dbReference>
<dbReference type="AlphaFoldDB" id="A0A498IVJ2"/>
<dbReference type="Pfam" id="PF06101">
    <property type="entry name" value="Vps62"/>
    <property type="match status" value="2"/>
</dbReference>
<dbReference type="InterPro" id="IPR014807">
    <property type="entry name" value="Coa1"/>
</dbReference>
<protein>
    <submittedName>
        <fullName evidence="1">Uncharacterized protein</fullName>
    </submittedName>
</protein>
<keyword evidence="2" id="KW-1185">Reference proteome</keyword>
<gene>
    <name evidence="1" type="ORF">DVH24_028720</name>
</gene>
<sequence>MFGCKCFHWNQLTDLFPPEPEEPFSLPDPIPQWPSGEGFASGRINLGEIEVFKITRFEFIWACTPSEDKQKTVTFYKPVGIPDGFHSIGHYCQSKEKPLHGFVLVVQEAELPETADVGEPVKLPALREPLDYKLVWSPDDGNEDNYGAYGYFWHPQPPEGYKAMGFLVTSRPDKPRLDEVRCVRVDLTDVCETYRPILNAITKSLNLPFQVWSMRPHHRGTMGKGGSDKLGIGIRNDAARSNLSVDSSVQYEIVAAEYLGDGVAAEPCWLQFMREWGPTIVYNSRTELDKVINLLPVMFKYNLEDIFSKLPVELYGEEGRRAPPHHASSTTQHTAAQASGAEKMLARRMVSLFNRSSSAPLFSSSAAKTVDEGKSTSSFGRKALSFILITTTGGVALSALNDLVIYQSCSSKAMEKASKNPAIIEAIGEPIVKGPWYNASLAVAHKRHSVSCTFPVSGPRGAGVLEVKAVRNGDDTWLSYLIPRDWDILIMDALVHIPGNEEKQRTVRIGISDSAPSPACTACTGCPTQVSASPKN</sequence>
<accession>A0A498IVJ2</accession>
<dbReference type="PANTHER" id="PTHR48203:SF1">
    <property type="entry name" value="VACUOLAR PROTEIN SORTING-ASSOCIATED PROTEIN 62"/>
    <property type="match status" value="1"/>
</dbReference>
<dbReference type="Pfam" id="PF08695">
    <property type="entry name" value="Coa1"/>
    <property type="match status" value="1"/>
</dbReference>
<evidence type="ECO:0000313" key="2">
    <source>
        <dbReference type="Proteomes" id="UP000290289"/>
    </source>
</evidence>
<dbReference type="InterPro" id="IPR009291">
    <property type="entry name" value="Vps62"/>
</dbReference>
<evidence type="ECO:0000313" key="1">
    <source>
        <dbReference type="EMBL" id="RXH87220.1"/>
    </source>
</evidence>
<name>A0A498IVJ2_MALDO</name>
<proteinExistence type="predicted"/>
<comment type="caution">
    <text evidence="1">The sequence shown here is derived from an EMBL/GenBank/DDBJ whole genome shotgun (WGS) entry which is preliminary data.</text>
</comment>
<organism evidence="1 2">
    <name type="scientific">Malus domestica</name>
    <name type="common">Apple</name>
    <name type="synonym">Pyrus malus</name>
    <dbReference type="NCBI Taxonomy" id="3750"/>
    <lineage>
        <taxon>Eukaryota</taxon>
        <taxon>Viridiplantae</taxon>
        <taxon>Streptophyta</taxon>
        <taxon>Embryophyta</taxon>
        <taxon>Tracheophyta</taxon>
        <taxon>Spermatophyta</taxon>
        <taxon>Magnoliopsida</taxon>
        <taxon>eudicotyledons</taxon>
        <taxon>Gunneridae</taxon>
        <taxon>Pentapetalae</taxon>
        <taxon>rosids</taxon>
        <taxon>fabids</taxon>
        <taxon>Rosales</taxon>
        <taxon>Rosaceae</taxon>
        <taxon>Amygdaloideae</taxon>
        <taxon>Maleae</taxon>
        <taxon>Malus</taxon>
    </lineage>
</organism>
<dbReference type="Proteomes" id="UP000290289">
    <property type="component" value="Chromosome 10"/>
</dbReference>